<organism evidence="1 2">
    <name type="scientific">Hevea brasiliensis</name>
    <name type="common">Para rubber tree</name>
    <name type="synonym">Siphonia brasiliensis</name>
    <dbReference type="NCBI Taxonomy" id="3981"/>
    <lineage>
        <taxon>Eukaryota</taxon>
        <taxon>Viridiplantae</taxon>
        <taxon>Streptophyta</taxon>
        <taxon>Embryophyta</taxon>
        <taxon>Tracheophyta</taxon>
        <taxon>Spermatophyta</taxon>
        <taxon>Magnoliopsida</taxon>
        <taxon>eudicotyledons</taxon>
        <taxon>Gunneridae</taxon>
        <taxon>Pentapetalae</taxon>
        <taxon>rosids</taxon>
        <taxon>fabids</taxon>
        <taxon>Malpighiales</taxon>
        <taxon>Euphorbiaceae</taxon>
        <taxon>Crotonoideae</taxon>
        <taxon>Micrandreae</taxon>
        <taxon>Hevea</taxon>
    </lineage>
</organism>
<proteinExistence type="predicted"/>
<protein>
    <recommendedName>
        <fullName evidence="3">Endonuclease/exonuclease/phosphatase domain-containing protein</fullName>
    </recommendedName>
</protein>
<evidence type="ECO:0008006" key="3">
    <source>
        <dbReference type="Google" id="ProtNLM"/>
    </source>
</evidence>
<reference evidence="1 2" key="1">
    <citation type="journal article" date="2023" name="Plant Biotechnol. J.">
        <title>Chromosome-level wild Hevea brasiliensis genome provides new tools for genomic-assisted breeding and valuable loci to elevate rubber yield.</title>
        <authorList>
            <person name="Cheng H."/>
            <person name="Song X."/>
            <person name="Hu Y."/>
            <person name="Wu T."/>
            <person name="Yang Q."/>
            <person name="An Z."/>
            <person name="Feng S."/>
            <person name="Deng Z."/>
            <person name="Wu W."/>
            <person name="Zeng X."/>
            <person name="Tu M."/>
            <person name="Wang X."/>
            <person name="Huang H."/>
        </authorList>
    </citation>
    <scope>NUCLEOTIDE SEQUENCE [LARGE SCALE GENOMIC DNA]</scope>
    <source>
        <strain evidence="1">MT/VB/25A 57/8</strain>
    </source>
</reference>
<name>A0ABQ9M3L9_HEVBR</name>
<dbReference type="PANTHER" id="PTHR33710">
    <property type="entry name" value="BNAC02G09200D PROTEIN"/>
    <property type="match status" value="1"/>
</dbReference>
<dbReference type="Gene3D" id="3.60.10.10">
    <property type="entry name" value="Endonuclease/exonuclease/phosphatase"/>
    <property type="match status" value="1"/>
</dbReference>
<evidence type="ECO:0000313" key="2">
    <source>
        <dbReference type="Proteomes" id="UP001174677"/>
    </source>
</evidence>
<evidence type="ECO:0000313" key="1">
    <source>
        <dbReference type="EMBL" id="KAJ9174809.1"/>
    </source>
</evidence>
<keyword evidence="2" id="KW-1185">Reference proteome</keyword>
<dbReference type="InterPro" id="IPR036691">
    <property type="entry name" value="Endo/exonu/phosph_ase_sf"/>
</dbReference>
<dbReference type="EMBL" id="JARPOI010000008">
    <property type="protein sequence ID" value="KAJ9174809.1"/>
    <property type="molecule type" value="Genomic_DNA"/>
</dbReference>
<dbReference type="Proteomes" id="UP001174677">
    <property type="component" value="Chromosome 8"/>
</dbReference>
<accession>A0ABQ9M3L9</accession>
<sequence length="110" mass="12574">MTLIMGDFNSFLKPSEKRGGDDHFQPKIASFKQFTDAVGFLDLGFNGPKFTWNNRRGSTSNIQERIDRGLATSSWLSAYPNAMSNHLEDISFDHWPILLPIDNTWPKLKQ</sequence>
<comment type="caution">
    <text evidence="1">The sequence shown here is derived from an EMBL/GenBank/DDBJ whole genome shotgun (WGS) entry which is preliminary data.</text>
</comment>
<dbReference type="PANTHER" id="PTHR33710:SF86">
    <property type="entry name" value="VIRAL MOVEMENT PROTEIN"/>
    <property type="match status" value="1"/>
</dbReference>
<dbReference type="SUPFAM" id="SSF56219">
    <property type="entry name" value="DNase I-like"/>
    <property type="match status" value="1"/>
</dbReference>
<gene>
    <name evidence="1" type="ORF">P3X46_013414</name>
</gene>